<accession>A0A1W4XKS7</accession>
<dbReference type="InParanoid" id="A0A1W4XKS7"/>
<dbReference type="PANTHER" id="PTHR11610:SF173">
    <property type="entry name" value="LIPASE DOMAIN-CONTAINING PROTEIN-RELATED"/>
    <property type="match status" value="1"/>
</dbReference>
<evidence type="ECO:0000256" key="4">
    <source>
        <dbReference type="RuleBase" id="RU004262"/>
    </source>
</evidence>
<comment type="subcellular location">
    <subcellularLocation>
        <location evidence="1">Secreted</location>
    </subcellularLocation>
</comment>
<dbReference type="InterPro" id="IPR033906">
    <property type="entry name" value="Lipase_N"/>
</dbReference>
<dbReference type="InterPro" id="IPR000734">
    <property type="entry name" value="TAG_lipase"/>
</dbReference>
<comment type="similarity">
    <text evidence="2 4">Belongs to the AB hydrolase superfamily. Lipase family.</text>
</comment>
<evidence type="ECO:0000256" key="2">
    <source>
        <dbReference type="ARBA" id="ARBA00010701"/>
    </source>
</evidence>
<feature type="signal peptide" evidence="5">
    <location>
        <begin position="1"/>
        <end position="21"/>
    </location>
</feature>
<dbReference type="KEGG" id="apln:108745129"/>
<evidence type="ECO:0000259" key="6">
    <source>
        <dbReference type="Pfam" id="PF00151"/>
    </source>
</evidence>
<feature type="chain" id="PRO_5010708947" evidence="5">
    <location>
        <begin position="22"/>
        <end position="322"/>
    </location>
</feature>
<dbReference type="Gene3D" id="3.40.50.1820">
    <property type="entry name" value="alpha/beta hydrolase"/>
    <property type="match status" value="1"/>
</dbReference>
<evidence type="ECO:0000256" key="3">
    <source>
        <dbReference type="ARBA" id="ARBA00022525"/>
    </source>
</evidence>
<dbReference type="Proteomes" id="UP000192223">
    <property type="component" value="Unplaced"/>
</dbReference>
<sequence length="322" mass="36309">MCLVVPAKLFVLLIVFEVCNGYNFNLEDIFGFVGGLKFNPAEYLKVNKRDIFFNLHTPNYPYPREIDEDNLDLVENDKPVKILLHGWVGNENVRTYQNITREYMKKGNYNIIHVDWRNVAVLPYAVASVCSKDVAKVISSFLLNLNEKKRIPMHQFHLIGISLGAHVAGLAGKQIKEKLNTQIGRITALDPAGPLFEFPPAKESEKLTKYDAKVVDVIHTDGGIVGALKPLGTIDFYPDGGIRPQEGCPLIPVEKDVGDSFFCGHYKAVEYFIRSINSKEFVGVQCKSWLKFKLGHCKGNKDNIMGENLIPERQGSFYLVMK</sequence>
<evidence type="ECO:0000313" key="7">
    <source>
        <dbReference type="Proteomes" id="UP000192223"/>
    </source>
</evidence>
<dbReference type="GO" id="GO:0016298">
    <property type="term" value="F:lipase activity"/>
    <property type="evidence" value="ECO:0007669"/>
    <property type="project" value="InterPro"/>
</dbReference>
<dbReference type="PANTHER" id="PTHR11610">
    <property type="entry name" value="LIPASE"/>
    <property type="match status" value="1"/>
</dbReference>
<evidence type="ECO:0000256" key="5">
    <source>
        <dbReference type="SAM" id="SignalP"/>
    </source>
</evidence>
<keyword evidence="7" id="KW-1185">Reference proteome</keyword>
<dbReference type="GO" id="GO:0005615">
    <property type="term" value="C:extracellular space"/>
    <property type="evidence" value="ECO:0007669"/>
    <property type="project" value="TreeGrafter"/>
</dbReference>
<evidence type="ECO:0000313" key="8">
    <source>
        <dbReference type="RefSeq" id="XP_018336716.1"/>
    </source>
</evidence>
<evidence type="ECO:0000256" key="1">
    <source>
        <dbReference type="ARBA" id="ARBA00004613"/>
    </source>
</evidence>
<dbReference type="InterPro" id="IPR013818">
    <property type="entry name" value="Lipase"/>
</dbReference>
<protein>
    <submittedName>
        <fullName evidence="8">Lipase member H-B isoform X1</fullName>
    </submittedName>
</protein>
<dbReference type="SUPFAM" id="SSF53474">
    <property type="entry name" value="alpha/beta-Hydrolases"/>
    <property type="match status" value="1"/>
</dbReference>
<dbReference type="STRING" id="224129.A0A1W4XKS7"/>
<dbReference type="AlphaFoldDB" id="A0A1W4XKS7"/>
<reference evidence="8" key="1">
    <citation type="submission" date="2025-08" db="UniProtKB">
        <authorList>
            <consortium name="RefSeq"/>
        </authorList>
    </citation>
    <scope>IDENTIFICATION</scope>
    <source>
        <tissue evidence="8">Entire body</tissue>
    </source>
</reference>
<dbReference type="InterPro" id="IPR029058">
    <property type="entry name" value="AB_hydrolase_fold"/>
</dbReference>
<dbReference type="PRINTS" id="PR00821">
    <property type="entry name" value="TAGLIPASE"/>
</dbReference>
<dbReference type="CDD" id="cd00707">
    <property type="entry name" value="Pancreat_lipase_like"/>
    <property type="match status" value="1"/>
</dbReference>
<organism evidence="7 8">
    <name type="scientific">Agrilus planipennis</name>
    <name type="common">Emerald ash borer</name>
    <name type="synonym">Agrilus marcopoli</name>
    <dbReference type="NCBI Taxonomy" id="224129"/>
    <lineage>
        <taxon>Eukaryota</taxon>
        <taxon>Metazoa</taxon>
        <taxon>Ecdysozoa</taxon>
        <taxon>Arthropoda</taxon>
        <taxon>Hexapoda</taxon>
        <taxon>Insecta</taxon>
        <taxon>Pterygota</taxon>
        <taxon>Neoptera</taxon>
        <taxon>Endopterygota</taxon>
        <taxon>Coleoptera</taxon>
        <taxon>Polyphaga</taxon>
        <taxon>Elateriformia</taxon>
        <taxon>Buprestoidea</taxon>
        <taxon>Buprestidae</taxon>
        <taxon>Agrilinae</taxon>
        <taxon>Agrilus</taxon>
    </lineage>
</organism>
<dbReference type="GeneID" id="108745129"/>
<proteinExistence type="inferred from homology"/>
<dbReference type="OrthoDB" id="199913at2759"/>
<gene>
    <name evidence="8" type="primary">LOC108745129</name>
</gene>
<keyword evidence="3" id="KW-0964">Secreted</keyword>
<dbReference type="RefSeq" id="XP_018336716.1">
    <property type="nucleotide sequence ID" value="XM_018481214.1"/>
</dbReference>
<dbReference type="GO" id="GO:0017171">
    <property type="term" value="F:serine hydrolase activity"/>
    <property type="evidence" value="ECO:0007669"/>
    <property type="project" value="TreeGrafter"/>
</dbReference>
<feature type="domain" description="Lipase" evidence="6">
    <location>
        <begin position="75"/>
        <end position="306"/>
    </location>
</feature>
<name>A0A1W4XKS7_AGRPL</name>
<dbReference type="GO" id="GO:0016042">
    <property type="term" value="P:lipid catabolic process"/>
    <property type="evidence" value="ECO:0007669"/>
    <property type="project" value="TreeGrafter"/>
</dbReference>
<keyword evidence="5" id="KW-0732">Signal</keyword>
<dbReference type="Pfam" id="PF00151">
    <property type="entry name" value="Lipase"/>
    <property type="match status" value="1"/>
</dbReference>